<gene>
    <name evidence="14" type="ORF">J2Z34_000541</name>
</gene>
<keyword evidence="15" id="KW-1185">Reference proteome</keyword>
<dbReference type="InterPro" id="IPR046886">
    <property type="entry name" value="RsmE_MTase_dom"/>
</dbReference>
<dbReference type="GO" id="GO:0008168">
    <property type="term" value="F:methyltransferase activity"/>
    <property type="evidence" value="ECO:0007669"/>
    <property type="project" value="UniProtKB-KW"/>
</dbReference>
<dbReference type="RefSeq" id="WP_209458316.1">
    <property type="nucleotide sequence ID" value="NZ_JAGGKC010000003.1"/>
</dbReference>
<dbReference type="EMBL" id="JAGGKC010000003">
    <property type="protein sequence ID" value="MBP1918070.1"/>
    <property type="molecule type" value="Genomic_DNA"/>
</dbReference>
<keyword evidence="6 12" id="KW-0698">rRNA processing</keyword>
<evidence type="ECO:0000256" key="5">
    <source>
        <dbReference type="ARBA" id="ARBA00022490"/>
    </source>
</evidence>
<dbReference type="GO" id="GO:0032259">
    <property type="term" value="P:methylation"/>
    <property type="evidence" value="ECO:0007669"/>
    <property type="project" value="UniProtKB-KW"/>
</dbReference>
<reference evidence="14 15" key="1">
    <citation type="submission" date="2021-03" db="EMBL/GenBank/DDBJ databases">
        <title>Genomic Encyclopedia of Type Strains, Phase IV (KMG-IV): sequencing the most valuable type-strain genomes for metagenomic binning, comparative biology and taxonomic classification.</title>
        <authorList>
            <person name="Goeker M."/>
        </authorList>
    </citation>
    <scope>NUCLEOTIDE SEQUENCE [LARGE SCALE GENOMIC DNA]</scope>
    <source>
        <strain evidence="14 15">DSM 6139</strain>
    </source>
</reference>
<dbReference type="NCBIfam" id="TIGR00046">
    <property type="entry name" value="RsmE family RNA methyltransferase"/>
    <property type="match status" value="1"/>
</dbReference>
<comment type="function">
    <text evidence="10 12">Specifically methylates the N3 position of the uracil ring of uridine 1498 (m3U1498) in 16S rRNA. Acts on the fully assembled 30S ribosomal subunit.</text>
</comment>
<sequence>MHKVFTGEIASGEAIVRGDDHKHLSRVLRVKPGEMLTVNDLMGHDFEGTVKDVLKDHTVISIIREIEGTNESPVRITLYQGMPKAGKMDLIVQKSTELGAVRIVPVITARVESASKGEYRKLDRLRRIALEASKQSKRTIIPEVTEPRELAEIADTLGKHDIIVVPYENAEGYGIRRLRKEIQEASDIAVVIGPEGGFEAEEIRLLEELGAKTVTLGKRILRTETAGMAAIAILQMAYGDMGGD</sequence>
<dbReference type="PANTHER" id="PTHR30027:SF3">
    <property type="entry name" value="16S RRNA (URACIL(1498)-N(3))-METHYLTRANSFERASE"/>
    <property type="match status" value="1"/>
</dbReference>
<dbReference type="InterPro" id="IPR029028">
    <property type="entry name" value="Alpha/beta_knot_MTases"/>
</dbReference>
<keyword evidence="8 12" id="KW-0808">Transferase</keyword>
<comment type="similarity">
    <text evidence="2 12">Belongs to the RNA methyltransferase RsmE family.</text>
</comment>
<dbReference type="PIRSF" id="PIRSF015601">
    <property type="entry name" value="MTase_slr0722"/>
    <property type="match status" value="1"/>
</dbReference>
<evidence type="ECO:0000259" key="13">
    <source>
        <dbReference type="Pfam" id="PF04452"/>
    </source>
</evidence>
<dbReference type="PANTHER" id="PTHR30027">
    <property type="entry name" value="RIBOSOMAL RNA SMALL SUBUNIT METHYLTRANSFERASE E"/>
    <property type="match status" value="1"/>
</dbReference>
<dbReference type="Gene3D" id="3.40.1280.10">
    <property type="match status" value="1"/>
</dbReference>
<evidence type="ECO:0000256" key="9">
    <source>
        <dbReference type="ARBA" id="ARBA00022691"/>
    </source>
</evidence>
<evidence type="ECO:0000256" key="1">
    <source>
        <dbReference type="ARBA" id="ARBA00004496"/>
    </source>
</evidence>
<accession>A0ABS4G0J2</accession>
<keyword evidence="9 12" id="KW-0949">S-adenosyl-L-methionine</keyword>
<evidence type="ECO:0000256" key="8">
    <source>
        <dbReference type="ARBA" id="ARBA00022679"/>
    </source>
</evidence>
<organism evidence="14 15">
    <name type="scientific">Youngiibacter multivorans</name>
    <dbReference type="NCBI Taxonomy" id="937251"/>
    <lineage>
        <taxon>Bacteria</taxon>
        <taxon>Bacillati</taxon>
        <taxon>Bacillota</taxon>
        <taxon>Clostridia</taxon>
        <taxon>Eubacteriales</taxon>
        <taxon>Clostridiaceae</taxon>
        <taxon>Youngiibacter</taxon>
    </lineage>
</organism>
<comment type="caution">
    <text evidence="14">The sequence shown here is derived from an EMBL/GenBank/DDBJ whole genome shotgun (WGS) entry which is preliminary data.</text>
</comment>
<keyword evidence="5 12" id="KW-0963">Cytoplasm</keyword>
<evidence type="ECO:0000313" key="15">
    <source>
        <dbReference type="Proteomes" id="UP001519271"/>
    </source>
</evidence>
<evidence type="ECO:0000256" key="2">
    <source>
        <dbReference type="ARBA" id="ARBA00005528"/>
    </source>
</evidence>
<evidence type="ECO:0000256" key="10">
    <source>
        <dbReference type="ARBA" id="ARBA00025699"/>
    </source>
</evidence>
<dbReference type="SUPFAM" id="SSF88697">
    <property type="entry name" value="PUA domain-like"/>
    <property type="match status" value="1"/>
</dbReference>
<dbReference type="Pfam" id="PF04452">
    <property type="entry name" value="Methyltrans_RNA"/>
    <property type="match status" value="1"/>
</dbReference>
<evidence type="ECO:0000256" key="11">
    <source>
        <dbReference type="ARBA" id="ARBA00047944"/>
    </source>
</evidence>
<dbReference type="InterPro" id="IPR029026">
    <property type="entry name" value="tRNA_m1G_MTases_N"/>
</dbReference>
<evidence type="ECO:0000256" key="4">
    <source>
        <dbReference type="ARBA" id="ARBA00013673"/>
    </source>
</evidence>
<dbReference type="SUPFAM" id="SSF75217">
    <property type="entry name" value="alpha/beta knot"/>
    <property type="match status" value="1"/>
</dbReference>
<evidence type="ECO:0000313" key="14">
    <source>
        <dbReference type="EMBL" id="MBP1918070.1"/>
    </source>
</evidence>
<evidence type="ECO:0000256" key="12">
    <source>
        <dbReference type="PIRNR" id="PIRNR015601"/>
    </source>
</evidence>
<dbReference type="InterPro" id="IPR015947">
    <property type="entry name" value="PUA-like_sf"/>
</dbReference>
<dbReference type="EC" id="2.1.1.193" evidence="3 12"/>
<feature type="domain" description="Ribosomal RNA small subunit methyltransferase E methyltransferase" evidence="13">
    <location>
        <begin position="70"/>
        <end position="235"/>
    </location>
</feature>
<evidence type="ECO:0000256" key="3">
    <source>
        <dbReference type="ARBA" id="ARBA00012328"/>
    </source>
</evidence>
<name>A0ABS4G0J2_9CLOT</name>
<keyword evidence="7 12" id="KW-0489">Methyltransferase</keyword>
<evidence type="ECO:0000256" key="6">
    <source>
        <dbReference type="ARBA" id="ARBA00022552"/>
    </source>
</evidence>
<proteinExistence type="inferred from homology"/>
<dbReference type="InterPro" id="IPR006700">
    <property type="entry name" value="RsmE"/>
</dbReference>
<dbReference type="Proteomes" id="UP001519271">
    <property type="component" value="Unassembled WGS sequence"/>
</dbReference>
<protein>
    <recommendedName>
        <fullName evidence="4 12">Ribosomal RNA small subunit methyltransferase E</fullName>
        <ecNumber evidence="3 12">2.1.1.193</ecNumber>
    </recommendedName>
</protein>
<dbReference type="CDD" id="cd18084">
    <property type="entry name" value="RsmE-like"/>
    <property type="match status" value="1"/>
</dbReference>
<evidence type="ECO:0000256" key="7">
    <source>
        <dbReference type="ARBA" id="ARBA00022603"/>
    </source>
</evidence>
<comment type="subcellular location">
    <subcellularLocation>
        <location evidence="1 12">Cytoplasm</location>
    </subcellularLocation>
</comment>
<comment type="catalytic activity">
    <reaction evidence="11 12">
        <text>uridine(1498) in 16S rRNA + S-adenosyl-L-methionine = N(3)-methyluridine(1498) in 16S rRNA + S-adenosyl-L-homocysteine + H(+)</text>
        <dbReference type="Rhea" id="RHEA:42920"/>
        <dbReference type="Rhea" id="RHEA-COMP:10283"/>
        <dbReference type="Rhea" id="RHEA-COMP:10284"/>
        <dbReference type="ChEBI" id="CHEBI:15378"/>
        <dbReference type="ChEBI" id="CHEBI:57856"/>
        <dbReference type="ChEBI" id="CHEBI:59789"/>
        <dbReference type="ChEBI" id="CHEBI:65315"/>
        <dbReference type="ChEBI" id="CHEBI:74502"/>
        <dbReference type="EC" id="2.1.1.193"/>
    </reaction>
</comment>